<keyword evidence="5" id="KW-0539">Nucleus</keyword>
<evidence type="ECO:0000256" key="1">
    <source>
        <dbReference type="ARBA" id="ARBA00004123"/>
    </source>
</evidence>
<name>A0AAE0JTQ5_9PEZI</name>
<comment type="caution">
    <text evidence="7">The sequence shown here is derived from an EMBL/GenBank/DDBJ whole genome shotgun (WGS) entry which is preliminary data.</text>
</comment>
<dbReference type="AlphaFoldDB" id="A0AAE0JTQ5"/>
<keyword evidence="3" id="KW-0863">Zinc-finger</keyword>
<evidence type="ECO:0008006" key="9">
    <source>
        <dbReference type="Google" id="ProtNLM"/>
    </source>
</evidence>
<feature type="compositionally biased region" description="Low complexity" evidence="6">
    <location>
        <begin position="81"/>
        <end position="111"/>
    </location>
</feature>
<accession>A0AAE0JTQ5</accession>
<dbReference type="GO" id="GO:0044773">
    <property type="term" value="P:mitotic DNA damage checkpoint signaling"/>
    <property type="evidence" value="ECO:0007669"/>
    <property type="project" value="TreeGrafter"/>
</dbReference>
<evidence type="ECO:0000256" key="6">
    <source>
        <dbReference type="SAM" id="MobiDB-lite"/>
    </source>
</evidence>
<feature type="region of interest" description="Disordered" evidence="6">
    <location>
        <begin position="201"/>
        <end position="255"/>
    </location>
</feature>
<dbReference type="GO" id="GO:0033260">
    <property type="term" value="P:nuclear DNA replication"/>
    <property type="evidence" value="ECO:0007669"/>
    <property type="project" value="TreeGrafter"/>
</dbReference>
<dbReference type="InterPro" id="IPR040050">
    <property type="entry name" value="ZNF830-like"/>
</dbReference>
<gene>
    <name evidence="7" type="ORF">B0T24DRAFT_110916</name>
</gene>
<feature type="region of interest" description="Disordered" evidence="6">
    <location>
        <begin position="76"/>
        <end position="188"/>
    </location>
</feature>
<organism evidence="7 8">
    <name type="scientific">Lasiosphaeria ovina</name>
    <dbReference type="NCBI Taxonomy" id="92902"/>
    <lineage>
        <taxon>Eukaryota</taxon>
        <taxon>Fungi</taxon>
        <taxon>Dikarya</taxon>
        <taxon>Ascomycota</taxon>
        <taxon>Pezizomycotina</taxon>
        <taxon>Sordariomycetes</taxon>
        <taxon>Sordariomycetidae</taxon>
        <taxon>Sordariales</taxon>
        <taxon>Lasiosphaeriaceae</taxon>
        <taxon>Lasiosphaeria</taxon>
    </lineage>
</organism>
<evidence type="ECO:0000313" key="7">
    <source>
        <dbReference type="EMBL" id="KAK3361578.1"/>
    </source>
</evidence>
<evidence type="ECO:0000256" key="5">
    <source>
        <dbReference type="ARBA" id="ARBA00023242"/>
    </source>
</evidence>
<feature type="compositionally biased region" description="Polar residues" evidence="6">
    <location>
        <begin position="207"/>
        <end position="218"/>
    </location>
</feature>
<protein>
    <recommendedName>
        <fullName evidence="9">Coiled-coil domain-containing protein 16</fullName>
    </recommendedName>
</protein>
<keyword evidence="8" id="KW-1185">Reference proteome</keyword>
<dbReference type="PANTHER" id="PTHR13278:SF0">
    <property type="entry name" value="ZINC FINGER PROTEIN 830"/>
    <property type="match status" value="1"/>
</dbReference>
<feature type="region of interest" description="Disordered" evidence="6">
    <location>
        <begin position="347"/>
        <end position="369"/>
    </location>
</feature>
<reference evidence="7" key="1">
    <citation type="journal article" date="2023" name="Mol. Phylogenet. Evol.">
        <title>Genome-scale phylogeny and comparative genomics of the fungal order Sordariales.</title>
        <authorList>
            <person name="Hensen N."/>
            <person name="Bonometti L."/>
            <person name="Westerberg I."/>
            <person name="Brannstrom I.O."/>
            <person name="Guillou S."/>
            <person name="Cros-Aarteil S."/>
            <person name="Calhoun S."/>
            <person name="Haridas S."/>
            <person name="Kuo A."/>
            <person name="Mondo S."/>
            <person name="Pangilinan J."/>
            <person name="Riley R."/>
            <person name="LaButti K."/>
            <person name="Andreopoulos B."/>
            <person name="Lipzen A."/>
            <person name="Chen C."/>
            <person name="Yan M."/>
            <person name="Daum C."/>
            <person name="Ng V."/>
            <person name="Clum A."/>
            <person name="Steindorff A."/>
            <person name="Ohm R.A."/>
            <person name="Martin F."/>
            <person name="Silar P."/>
            <person name="Natvig D.O."/>
            <person name="Lalanne C."/>
            <person name="Gautier V."/>
            <person name="Ament-Velasquez S.L."/>
            <person name="Kruys A."/>
            <person name="Hutchinson M.I."/>
            <person name="Powell A.J."/>
            <person name="Barry K."/>
            <person name="Miller A.N."/>
            <person name="Grigoriev I.V."/>
            <person name="Debuchy R."/>
            <person name="Gladieux P."/>
            <person name="Hiltunen Thoren M."/>
            <person name="Johannesson H."/>
        </authorList>
    </citation>
    <scope>NUCLEOTIDE SEQUENCE</scope>
    <source>
        <strain evidence="7">CBS 958.72</strain>
    </source>
</reference>
<sequence length="463" mass="48812">MADVRTLLRQQRAARRIEHPHAAYSDAGKLLCTLCHEHVKAESLWDGHVRGVGHQQRLQTLAHAAAATRNSKTSLLANGHQEQQQKQQQRPYSADEPAAATAAAADAPAAPSNKRKLDDDDDDEEMGDDTAAADGAEAEDGVRKKRSKPDMVLSPEGMLTRRDSSGSGKPVTPPLGGRRQSMTPTLGVEMQIPSRPATPVALREGGISNNHNGSFGQHSANSSISSASAGPTTPKAVGRSPLIPQDETAGTAATPHRVPHAGFIADTATSSTAQHPATASTTAAAAATTTVDEDEWAAFEADLVHGVAVAAAAAESKAAALRVLADSHSDAVISAPAMTAAEVAAKSEEERARRRTQAEAQVEDEREEAARAMEAEFEVMEEFEARARKLRERREALRLRLHRGGGGDAAAADDDAAATGTKGSSAVTFDKENVAGGGAEQENDDDDDDDDDEDDWVGFRFHA</sequence>
<evidence type="ECO:0000256" key="4">
    <source>
        <dbReference type="ARBA" id="ARBA00022833"/>
    </source>
</evidence>
<evidence type="ECO:0000313" key="8">
    <source>
        <dbReference type="Proteomes" id="UP001287356"/>
    </source>
</evidence>
<keyword evidence="2" id="KW-0479">Metal-binding</keyword>
<dbReference type="EMBL" id="JAULSN010000011">
    <property type="protein sequence ID" value="KAK3361578.1"/>
    <property type="molecule type" value="Genomic_DNA"/>
</dbReference>
<dbReference type="GO" id="GO:0005681">
    <property type="term" value="C:spliceosomal complex"/>
    <property type="evidence" value="ECO:0007669"/>
    <property type="project" value="InterPro"/>
</dbReference>
<feature type="region of interest" description="Disordered" evidence="6">
    <location>
        <begin position="403"/>
        <end position="463"/>
    </location>
</feature>
<feature type="compositionally biased region" description="Acidic residues" evidence="6">
    <location>
        <begin position="119"/>
        <end position="128"/>
    </location>
</feature>
<comment type="subcellular location">
    <subcellularLocation>
        <location evidence="1">Nucleus</location>
    </subcellularLocation>
</comment>
<dbReference type="Proteomes" id="UP001287356">
    <property type="component" value="Unassembled WGS sequence"/>
</dbReference>
<dbReference type="PANTHER" id="PTHR13278">
    <property type="entry name" value="ZINC FINGER PROTEIN 830"/>
    <property type="match status" value="1"/>
</dbReference>
<evidence type="ECO:0000256" key="3">
    <source>
        <dbReference type="ARBA" id="ARBA00022771"/>
    </source>
</evidence>
<keyword evidence="4" id="KW-0862">Zinc</keyword>
<dbReference type="GO" id="GO:0033314">
    <property type="term" value="P:mitotic DNA replication checkpoint signaling"/>
    <property type="evidence" value="ECO:0007669"/>
    <property type="project" value="TreeGrafter"/>
</dbReference>
<evidence type="ECO:0000256" key="2">
    <source>
        <dbReference type="ARBA" id="ARBA00022723"/>
    </source>
</evidence>
<feature type="compositionally biased region" description="Acidic residues" evidence="6">
    <location>
        <begin position="441"/>
        <end position="456"/>
    </location>
</feature>
<reference evidence="7" key="2">
    <citation type="submission" date="2023-06" db="EMBL/GenBank/DDBJ databases">
        <authorList>
            <consortium name="Lawrence Berkeley National Laboratory"/>
            <person name="Haridas S."/>
            <person name="Hensen N."/>
            <person name="Bonometti L."/>
            <person name="Westerberg I."/>
            <person name="Brannstrom I.O."/>
            <person name="Guillou S."/>
            <person name="Cros-Aarteil S."/>
            <person name="Calhoun S."/>
            <person name="Kuo A."/>
            <person name="Mondo S."/>
            <person name="Pangilinan J."/>
            <person name="Riley R."/>
            <person name="Labutti K."/>
            <person name="Andreopoulos B."/>
            <person name="Lipzen A."/>
            <person name="Chen C."/>
            <person name="Yanf M."/>
            <person name="Daum C."/>
            <person name="Ng V."/>
            <person name="Clum A."/>
            <person name="Steindorff A."/>
            <person name="Ohm R."/>
            <person name="Martin F."/>
            <person name="Silar P."/>
            <person name="Natvig D."/>
            <person name="Lalanne C."/>
            <person name="Gautier V."/>
            <person name="Ament-Velasquez S.L."/>
            <person name="Kruys A."/>
            <person name="Hutchinson M.I."/>
            <person name="Powell A.J."/>
            <person name="Barry K."/>
            <person name="Miller A.N."/>
            <person name="Grigoriev I.V."/>
            <person name="Debuchy R."/>
            <person name="Gladieux P."/>
            <person name="Thoren M.H."/>
            <person name="Johannesson H."/>
        </authorList>
    </citation>
    <scope>NUCLEOTIDE SEQUENCE</scope>
    <source>
        <strain evidence="7">CBS 958.72</strain>
    </source>
</reference>
<feature type="compositionally biased region" description="Low complexity" evidence="6">
    <location>
        <begin position="219"/>
        <end position="229"/>
    </location>
</feature>
<dbReference type="GO" id="GO:0003676">
    <property type="term" value="F:nucleic acid binding"/>
    <property type="evidence" value="ECO:0007669"/>
    <property type="project" value="InterPro"/>
</dbReference>
<proteinExistence type="predicted"/>
<dbReference type="GO" id="GO:0008270">
    <property type="term" value="F:zinc ion binding"/>
    <property type="evidence" value="ECO:0007669"/>
    <property type="project" value="UniProtKB-KW"/>
</dbReference>